<reference evidence="7 8" key="1">
    <citation type="submission" date="2020-04" db="EMBL/GenBank/DDBJ databases">
        <title>Flammeovirga sp. SR4, a novel species isolated from seawater.</title>
        <authorList>
            <person name="Wang X."/>
        </authorList>
    </citation>
    <scope>NUCLEOTIDE SEQUENCE [LARGE SCALE GENOMIC DNA]</scope>
    <source>
        <strain evidence="7 8">SR4</strain>
    </source>
</reference>
<keyword evidence="2" id="KW-0479">Metal-binding</keyword>
<evidence type="ECO:0000256" key="3">
    <source>
        <dbReference type="ARBA" id="ARBA00022801"/>
    </source>
</evidence>
<feature type="domain" description="Sulfatase N-terminal" evidence="5">
    <location>
        <begin position="31"/>
        <end position="420"/>
    </location>
</feature>
<dbReference type="InterPro" id="IPR024607">
    <property type="entry name" value="Sulfatase_CS"/>
</dbReference>
<dbReference type="Pfam" id="PF18962">
    <property type="entry name" value="Por_Secre_tail"/>
    <property type="match status" value="1"/>
</dbReference>
<dbReference type="GO" id="GO:0016740">
    <property type="term" value="F:transferase activity"/>
    <property type="evidence" value="ECO:0007669"/>
    <property type="project" value="UniProtKB-KW"/>
</dbReference>
<feature type="signal peptide" evidence="4">
    <location>
        <begin position="1"/>
        <end position="24"/>
    </location>
</feature>
<evidence type="ECO:0000256" key="2">
    <source>
        <dbReference type="ARBA" id="ARBA00022723"/>
    </source>
</evidence>
<evidence type="ECO:0000256" key="1">
    <source>
        <dbReference type="ARBA" id="ARBA00008779"/>
    </source>
</evidence>
<dbReference type="InterPro" id="IPR000917">
    <property type="entry name" value="Sulfatase_N"/>
</dbReference>
<dbReference type="InterPro" id="IPR017850">
    <property type="entry name" value="Alkaline_phosphatase_core_sf"/>
</dbReference>
<name>A0A7X8XXR9_9BACT</name>
<keyword evidence="7" id="KW-0808">Transferase</keyword>
<keyword evidence="4" id="KW-0732">Signal</keyword>
<dbReference type="PANTHER" id="PTHR45953">
    <property type="entry name" value="IDURONATE 2-SULFATASE"/>
    <property type="match status" value="1"/>
</dbReference>
<comment type="similarity">
    <text evidence="1">Belongs to the sulfatase family.</text>
</comment>
<dbReference type="Proteomes" id="UP000585050">
    <property type="component" value="Unassembled WGS sequence"/>
</dbReference>
<comment type="caution">
    <text evidence="7">The sequence shown here is derived from an EMBL/GenBank/DDBJ whole genome shotgun (WGS) entry which is preliminary data.</text>
</comment>
<dbReference type="NCBIfam" id="TIGR04183">
    <property type="entry name" value="Por_Secre_tail"/>
    <property type="match status" value="1"/>
</dbReference>
<dbReference type="Gene3D" id="3.20.20.80">
    <property type="entry name" value="Glycosidases"/>
    <property type="match status" value="1"/>
</dbReference>
<dbReference type="InterPro" id="IPR026444">
    <property type="entry name" value="Secre_tail"/>
</dbReference>
<feature type="domain" description="Secretion system C-terminal sorting" evidence="6">
    <location>
        <begin position="1183"/>
        <end position="1246"/>
    </location>
</feature>
<feature type="chain" id="PRO_5030796345" evidence="4">
    <location>
        <begin position="25"/>
        <end position="1255"/>
    </location>
</feature>
<keyword evidence="3 7" id="KW-0378">Hydrolase</keyword>
<dbReference type="GO" id="GO:0008484">
    <property type="term" value="F:sulfuric ester hydrolase activity"/>
    <property type="evidence" value="ECO:0007669"/>
    <property type="project" value="TreeGrafter"/>
</dbReference>
<dbReference type="GO" id="GO:0005737">
    <property type="term" value="C:cytoplasm"/>
    <property type="evidence" value="ECO:0007669"/>
    <property type="project" value="TreeGrafter"/>
</dbReference>
<dbReference type="Gene3D" id="2.60.40.10">
    <property type="entry name" value="Immunoglobulins"/>
    <property type="match status" value="2"/>
</dbReference>
<protein>
    <submittedName>
        <fullName evidence="7">Sulfatase-like hydrolase/transferase</fullName>
    </submittedName>
</protein>
<dbReference type="EMBL" id="JABAIL010000006">
    <property type="protein sequence ID" value="NLR93511.1"/>
    <property type="molecule type" value="Genomic_DNA"/>
</dbReference>
<dbReference type="Gene3D" id="3.40.720.10">
    <property type="entry name" value="Alkaline Phosphatase, subunit A"/>
    <property type="match status" value="1"/>
</dbReference>
<gene>
    <name evidence="7" type="ORF">HGP29_20100</name>
</gene>
<dbReference type="RefSeq" id="WP_168884221.1">
    <property type="nucleotide sequence ID" value="NZ_JABAIL010000006.1"/>
</dbReference>
<dbReference type="GO" id="GO:0046872">
    <property type="term" value="F:metal ion binding"/>
    <property type="evidence" value="ECO:0007669"/>
    <property type="project" value="UniProtKB-KW"/>
</dbReference>
<proteinExistence type="inferred from homology"/>
<dbReference type="InterPro" id="IPR013783">
    <property type="entry name" value="Ig-like_fold"/>
</dbReference>
<dbReference type="SUPFAM" id="SSF53649">
    <property type="entry name" value="Alkaline phosphatase-like"/>
    <property type="match status" value="1"/>
</dbReference>
<dbReference type="PROSITE" id="PS00523">
    <property type="entry name" value="SULFATASE_1"/>
    <property type="match status" value="1"/>
</dbReference>
<dbReference type="CDD" id="cd11576">
    <property type="entry name" value="GH99_GH71_like_2"/>
    <property type="match status" value="1"/>
</dbReference>
<keyword evidence="8" id="KW-1185">Reference proteome</keyword>
<evidence type="ECO:0000313" key="8">
    <source>
        <dbReference type="Proteomes" id="UP000585050"/>
    </source>
</evidence>
<sequence>MKKIYYQTVTLAFCCFFISLSLFAQEDKEKPNLLFIMTDQQRFDALGKAGKFDFLKTPTLDKLADEGAYFTNAYTPCSVCGPARTVILTGQTVENNGVRRNDDAYSNPNEGNYCDLPSFDQVLIDNGYYGEYIGKYHSPIHLSEGYSEFKYSTNTQNVYTLQDKKEYNDLLKQYANDHGIKINEDDLMSSFFKNFYTPDPIDSRYKKGEDYLRPDLNGNPMPKTQPDEHGKLNLPQEMSLTYHQTQKVKEALARASKQEKPFNITISYFFPHAPMLPTDPWYQMYPLEDMPISESINDNMENSPYIKSNKRLNMPEYSDPEMVKYMMSNYFGLITEVDYFINEILKDLEEYGMDENTLIIFTSDHGEMLGSHGMREKNVFYEESAHIPLIIWYPNKIKPTKIDSPVSLIDLYPTIMDYLEVDDELRDGASLKDVIEEKEKRTYAVTEWDYHGDTQPNYMVITDDGWKLITSYAANKPELNALYNLNDDPLEMKNLLGTNPNRFSYKSQVDRLQGYLVEWLENTGSSRANIIKNKEILSSNSATFISQSVPHTLSLDTTLNVHISFQNNTGQTWKKGNEIQLKNMTNTYWTNLTSIQLEEDVEPLQGYTFTLEITTPTKSGEYDFQWKLTNKTSNWNDVLTPKMRLSVGENTIDENQLTYKMMMGYQGWFLAKEDNSGFNKWKHWFTSNELSSADHLGFDYYPDMSEYTDTYEVDMTMKNGESATLFSSHDLSTTMKHFEWMKTYDIYGVYLQRFLNPLSDPKMFKVRNDILENVKEASKTHQRHFAVMYDISGTADDGQLFDKLIADWEYIVDQHEILEQESYVRQEGKPVIGIWGIGFKDRGLKVETFQKIIDYFHKDADPKYQAYILGGVPDGWRNLSRSSAQEEGWADIYRQLDMISPWSVGRYNNDASIDKWNTEYIQPDLTECNKAEIDYMPVVWPGFSWLNIKQGELNQIPRNGGQFYWKQVYNALNSGSRFLYVAMFDEVDEGTAMFKMVTNREDLPVEAKDRIVTLDMDGYPCENDWYLRLAGASQDMLEGKVALSENIPISFASPYYQAEFISQDVNSTIQIGKSNAIQVKMKNTGTTTWTSGEVHLGNVGDHFWTENKVYLKVGEVVAPNQVQSFEFDLEVSEGIKEGEANFQWQMYQSDSAFGDLSENIIVDLQHSDLLSIDEDHTIHLNAYPNPTNGNVLYIEHNITSSEKQLPIAIYNTQGKLLYHSSITNTSKITLPIPSTLPHGMYLLRIKGLIIRFVYS</sequence>
<evidence type="ECO:0000259" key="5">
    <source>
        <dbReference type="Pfam" id="PF00884"/>
    </source>
</evidence>
<organism evidence="7 8">
    <name type="scientific">Flammeovirga agarivorans</name>
    <dbReference type="NCBI Taxonomy" id="2726742"/>
    <lineage>
        <taxon>Bacteria</taxon>
        <taxon>Pseudomonadati</taxon>
        <taxon>Bacteroidota</taxon>
        <taxon>Cytophagia</taxon>
        <taxon>Cytophagales</taxon>
        <taxon>Flammeovirgaceae</taxon>
        <taxon>Flammeovirga</taxon>
    </lineage>
</organism>
<dbReference type="AlphaFoldDB" id="A0A7X8XXR9"/>
<evidence type="ECO:0000256" key="4">
    <source>
        <dbReference type="SAM" id="SignalP"/>
    </source>
</evidence>
<dbReference type="Pfam" id="PF00884">
    <property type="entry name" value="Sulfatase"/>
    <property type="match status" value="1"/>
</dbReference>
<accession>A0A7X8XXR9</accession>
<dbReference type="PANTHER" id="PTHR45953:SF1">
    <property type="entry name" value="IDURONATE 2-SULFATASE"/>
    <property type="match status" value="1"/>
</dbReference>
<evidence type="ECO:0000259" key="6">
    <source>
        <dbReference type="Pfam" id="PF18962"/>
    </source>
</evidence>
<evidence type="ECO:0000313" key="7">
    <source>
        <dbReference type="EMBL" id="NLR93511.1"/>
    </source>
</evidence>